<evidence type="ECO:0000256" key="1">
    <source>
        <dbReference type="ARBA" id="ARBA00004651"/>
    </source>
</evidence>
<keyword evidence="2" id="KW-0813">Transport</keyword>
<dbReference type="PROSITE" id="PS50850">
    <property type="entry name" value="MFS"/>
    <property type="match status" value="1"/>
</dbReference>
<protein>
    <submittedName>
        <fullName evidence="8">Major facilitator superfamily transporter</fullName>
    </submittedName>
</protein>
<feature type="transmembrane region" description="Helical" evidence="6">
    <location>
        <begin position="78"/>
        <end position="97"/>
    </location>
</feature>
<dbReference type="RefSeq" id="WP_268870187.1">
    <property type="nucleotide sequence ID" value="NZ_BBJM01000007.1"/>
</dbReference>
<dbReference type="EMBL" id="BBJM01000007">
    <property type="protein sequence ID" value="GAK47490.1"/>
    <property type="molecule type" value="Genomic_DNA"/>
</dbReference>
<evidence type="ECO:0000256" key="2">
    <source>
        <dbReference type="ARBA" id="ARBA00022448"/>
    </source>
</evidence>
<dbReference type="eggNOG" id="COG2814">
    <property type="taxonomic scope" value="Bacteria"/>
</dbReference>
<evidence type="ECO:0000313" key="8">
    <source>
        <dbReference type="EMBL" id="GAK47490.1"/>
    </source>
</evidence>
<dbReference type="AlphaFoldDB" id="A0A081BHH2"/>
<dbReference type="PROSITE" id="PS00216">
    <property type="entry name" value="SUGAR_TRANSPORT_1"/>
    <property type="match status" value="1"/>
</dbReference>
<name>A0A081BHH2_9LACO</name>
<dbReference type="Pfam" id="PF07690">
    <property type="entry name" value="MFS_1"/>
    <property type="match status" value="1"/>
</dbReference>
<feature type="transmembrane region" description="Helical" evidence="6">
    <location>
        <begin position="167"/>
        <end position="186"/>
    </location>
</feature>
<comment type="subcellular location">
    <subcellularLocation>
        <location evidence="1">Cell membrane</location>
        <topology evidence="1">Multi-pass membrane protein</topology>
    </subcellularLocation>
</comment>
<evidence type="ECO:0000256" key="6">
    <source>
        <dbReference type="SAM" id="Phobius"/>
    </source>
</evidence>
<dbReference type="STRING" id="1291743.LOSG293_070290"/>
<keyword evidence="3 6" id="KW-0812">Transmembrane</keyword>
<feature type="transmembrane region" description="Helical" evidence="6">
    <location>
        <begin position="103"/>
        <end position="124"/>
    </location>
</feature>
<evidence type="ECO:0000256" key="5">
    <source>
        <dbReference type="ARBA" id="ARBA00023136"/>
    </source>
</evidence>
<evidence type="ECO:0000256" key="4">
    <source>
        <dbReference type="ARBA" id="ARBA00022989"/>
    </source>
</evidence>
<comment type="caution">
    <text evidence="8">The sequence shown here is derived from an EMBL/GenBank/DDBJ whole genome shotgun (WGS) entry which is preliminary data.</text>
</comment>
<dbReference type="PANTHER" id="PTHR23502">
    <property type="entry name" value="MAJOR FACILITATOR SUPERFAMILY"/>
    <property type="match status" value="1"/>
</dbReference>
<keyword evidence="5 6" id="KW-0472">Membrane</keyword>
<feature type="domain" description="Major facilitator superfamily (MFS) profile" evidence="7">
    <location>
        <begin position="9"/>
        <end position="221"/>
    </location>
</feature>
<evidence type="ECO:0000259" key="7">
    <source>
        <dbReference type="PROSITE" id="PS50850"/>
    </source>
</evidence>
<dbReference type="SUPFAM" id="SSF103473">
    <property type="entry name" value="MFS general substrate transporter"/>
    <property type="match status" value="1"/>
</dbReference>
<sequence>MSNSNTQKTIWFSILLGTLSATGPLAIDLYLPALPQMTAQLHTTTSLAQLSITSCLIGLAIGQIIIGGISDHIGRKKPLIMGFFLFGIASILISFTSSITLLIALRFIQGICGASGQILARAVARDLFSGHKLTKFYAMLNSINGVFPIISPIIGGFMIHFVPWQGVFVLLGLIGFVLAGLIVVGLPETLPTEERATATFGIPLHQLVRYSKCPISSLGHS</sequence>
<keyword evidence="4 6" id="KW-1133">Transmembrane helix</keyword>
<dbReference type="Gene3D" id="1.20.1720.10">
    <property type="entry name" value="Multidrug resistance protein D"/>
    <property type="match status" value="1"/>
</dbReference>
<dbReference type="GO" id="GO:0140115">
    <property type="term" value="P:export across plasma membrane"/>
    <property type="evidence" value="ECO:0007669"/>
    <property type="project" value="UniProtKB-ARBA"/>
</dbReference>
<dbReference type="InterPro" id="IPR020846">
    <property type="entry name" value="MFS_dom"/>
</dbReference>
<keyword evidence="9" id="KW-1185">Reference proteome</keyword>
<feature type="transmembrane region" description="Helical" evidence="6">
    <location>
        <begin position="9"/>
        <end position="27"/>
    </location>
</feature>
<proteinExistence type="predicted"/>
<feature type="transmembrane region" description="Helical" evidence="6">
    <location>
        <begin position="136"/>
        <end position="161"/>
    </location>
</feature>
<organism evidence="8 9">
    <name type="scientific">Secundilactobacillus oryzae JCM 18671</name>
    <dbReference type="NCBI Taxonomy" id="1291743"/>
    <lineage>
        <taxon>Bacteria</taxon>
        <taxon>Bacillati</taxon>
        <taxon>Bacillota</taxon>
        <taxon>Bacilli</taxon>
        <taxon>Lactobacillales</taxon>
        <taxon>Lactobacillaceae</taxon>
        <taxon>Secundilactobacillus</taxon>
    </lineage>
</organism>
<gene>
    <name evidence="8" type="ORF">LOSG293_070290</name>
</gene>
<dbReference type="PANTHER" id="PTHR23502:SF132">
    <property type="entry name" value="POLYAMINE TRANSPORTER 2-RELATED"/>
    <property type="match status" value="1"/>
</dbReference>
<feature type="transmembrane region" description="Helical" evidence="6">
    <location>
        <begin position="47"/>
        <end position="66"/>
    </location>
</feature>
<dbReference type="GO" id="GO:0005886">
    <property type="term" value="C:plasma membrane"/>
    <property type="evidence" value="ECO:0007669"/>
    <property type="project" value="UniProtKB-SubCell"/>
</dbReference>
<dbReference type="InterPro" id="IPR011701">
    <property type="entry name" value="MFS"/>
</dbReference>
<dbReference type="InterPro" id="IPR036259">
    <property type="entry name" value="MFS_trans_sf"/>
</dbReference>
<evidence type="ECO:0000313" key="9">
    <source>
        <dbReference type="Proteomes" id="UP000028700"/>
    </source>
</evidence>
<dbReference type="InterPro" id="IPR005829">
    <property type="entry name" value="Sugar_transporter_CS"/>
</dbReference>
<dbReference type="GO" id="GO:0022857">
    <property type="term" value="F:transmembrane transporter activity"/>
    <property type="evidence" value="ECO:0007669"/>
    <property type="project" value="InterPro"/>
</dbReference>
<dbReference type="GO" id="GO:0042908">
    <property type="term" value="P:xenobiotic transport"/>
    <property type="evidence" value="ECO:0007669"/>
    <property type="project" value="UniProtKB-ARBA"/>
</dbReference>
<dbReference type="Proteomes" id="UP000028700">
    <property type="component" value="Unassembled WGS sequence"/>
</dbReference>
<evidence type="ECO:0000256" key="3">
    <source>
        <dbReference type="ARBA" id="ARBA00022692"/>
    </source>
</evidence>
<accession>A0A081BHH2</accession>
<reference evidence="8" key="1">
    <citation type="journal article" date="2014" name="Genome Announc.">
        <title>Draft Genome Sequence of Lactobacillus oryzae Strain SG293T.</title>
        <authorList>
            <person name="Tanizawa Y."/>
            <person name="Fujisawa T."/>
            <person name="Mochizuki T."/>
            <person name="Kaminuma E."/>
            <person name="Nakamura Y."/>
            <person name="Tohno M."/>
        </authorList>
    </citation>
    <scope>NUCLEOTIDE SEQUENCE [LARGE SCALE GENOMIC DNA]</scope>
    <source>
        <strain evidence="8">SG293</strain>
    </source>
</reference>